<sequence length="90" mass="9626">MTRCPPRKSLYLCEIFAFLRALPHSFRVGAWGRLPLARNSLTARGPAPSPGPSAPCPPSTLPLPSPTHSLHPCLTPKHPHAASSNSTSPR</sequence>
<name>A0A5B7JFU5_PORTR</name>
<evidence type="ECO:0000313" key="2">
    <source>
        <dbReference type="EMBL" id="MPC93739.1"/>
    </source>
</evidence>
<protein>
    <submittedName>
        <fullName evidence="2">Uncharacterized protein</fullName>
    </submittedName>
</protein>
<dbReference type="EMBL" id="VSRR010095931">
    <property type="protein sequence ID" value="MPC93739.1"/>
    <property type="molecule type" value="Genomic_DNA"/>
</dbReference>
<gene>
    <name evidence="2" type="ORF">E2C01_088879</name>
</gene>
<proteinExistence type="predicted"/>
<feature type="compositionally biased region" description="Pro residues" evidence="1">
    <location>
        <begin position="47"/>
        <end position="65"/>
    </location>
</feature>
<reference evidence="2 3" key="1">
    <citation type="submission" date="2019-05" db="EMBL/GenBank/DDBJ databases">
        <title>Another draft genome of Portunus trituberculatus and its Hox gene families provides insights of decapod evolution.</title>
        <authorList>
            <person name="Jeong J.-H."/>
            <person name="Song I."/>
            <person name="Kim S."/>
            <person name="Choi T."/>
            <person name="Kim D."/>
            <person name="Ryu S."/>
            <person name="Kim W."/>
        </authorList>
    </citation>
    <scope>NUCLEOTIDE SEQUENCE [LARGE SCALE GENOMIC DNA]</scope>
    <source>
        <tissue evidence="2">Muscle</tissue>
    </source>
</reference>
<comment type="caution">
    <text evidence="2">The sequence shown here is derived from an EMBL/GenBank/DDBJ whole genome shotgun (WGS) entry which is preliminary data.</text>
</comment>
<dbReference type="Proteomes" id="UP000324222">
    <property type="component" value="Unassembled WGS sequence"/>
</dbReference>
<evidence type="ECO:0000313" key="3">
    <source>
        <dbReference type="Proteomes" id="UP000324222"/>
    </source>
</evidence>
<keyword evidence="3" id="KW-1185">Reference proteome</keyword>
<organism evidence="2 3">
    <name type="scientific">Portunus trituberculatus</name>
    <name type="common">Swimming crab</name>
    <name type="synonym">Neptunus trituberculatus</name>
    <dbReference type="NCBI Taxonomy" id="210409"/>
    <lineage>
        <taxon>Eukaryota</taxon>
        <taxon>Metazoa</taxon>
        <taxon>Ecdysozoa</taxon>
        <taxon>Arthropoda</taxon>
        <taxon>Crustacea</taxon>
        <taxon>Multicrustacea</taxon>
        <taxon>Malacostraca</taxon>
        <taxon>Eumalacostraca</taxon>
        <taxon>Eucarida</taxon>
        <taxon>Decapoda</taxon>
        <taxon>Pleocyemata</taxon>
        <taxon>Brachyura</taxon>
        <taxon>Eubrachyura</taxon>
        <taxon>Portunoidea</taxon>
        <taxon>Portunidae</taxon>
        <taxon>Portuninae</taxon>
        <taxon>Portunus</taxon>
    </lineage>
</organism>
<dbReference type="AlphaFoldDB" id="A0A5B7JFU5"/>
<accession>A0A5B7JFU5</accession>
<feature type="region of interest" description="Disordered" evidence="1">
    <location>
        <begin position="40"/>
        <end position="90"/>
    </location>
</feature>
<evidence type="ECO:0000256" key="1">
    <source>
        <dbReference type="SAM" id="MobiDB-lite"/>
    </source>
</evidence>